<dbReference type="GO" id="GO:0005524">
    <property type="term" value="F:ATP binding"/>
    <property type="evidence" value="ECO:0007669"/>
    <property type="project" value="InterPro"/>
</dbReference>
<dbReference type="Proteomes" id="UP000017938">
    <property type="component" value="Unassembled WGS sequence"/>
</dbReference>
<dbReference type="GO" id="GO:0090374">
    <property type="term" value="P:oligopeptide export from mitochondrion"/>
    <property type="evidence" value="ECO:0007669"/>
    <property type="project" value="TreeGrafter"/>
</dbReference>
<comment type="caution">
    <text evidence="2">The sequence shown here is derived from an EMBL/GenBank/DDBJ whole genome shotgun (WGS) entry which is preliminary data.</text>
</comment>
<dbReference type="Pfam" id="PF00005">
    <property type="entry name" value="ABC_tran"/>
    <property type="match status" value="1"/>
</dbReference>
<protein>
    <submittedName>
        <fullName evidence="2">ABC-type multidrug transport system ATPase and permease component</fullName>
    </submittedName>
</protein>
<dbReference type="GO" id="GO:0016887">
    <property type="term" value="F:ATP hydrolysis activity"/>
    <property type="evidence" value="ECO:0007669"/>
    <property type="project" value="InterPro"/>
</dbReference>
<dbReference type="InterPro" id="IPR027417">
    <property type="entry name" value="P-loop_NTPase"/>
</dbReference>
<proteinExistence type="predicted"/>
<dbReference type="EMBL" id="CBFW010000038">
    <property type="protein sequence ID" value="CDC70603.1"/>
    <property type="molecule type" value="Genomic_DNA"/>
</dbReference>
<dbReference type="PANTHER" id="PTHR43394">
    <property type="entry name" value="ATP-DEPENDENT PERMEASE MDL1, MITOCHONDRIAL"/>
    <property type="match status" value="1"/>
</dbReference>
<sequence length="140" mass="15545">MEAAKAANAHDFIMSLPDGYETVVGIGSRSLSGGEKQRISIARALLLDPPILILDEATAAMDTETERQIQYALERLGKGRTTISIAHRLSTLRDCDFLMVVDNGCVTEMGTHSELIEKHGTYYRLYRLQAESMKRVLQGM</sequence>
<dbReference type="Gene3D" id="3.40.50.300">
    <property type="entry name" value="P-loop containing nucleotide triphosphate hydrolases"/>
    <property type="match status" value="1"/>
</dbReference>
<dbReference type="PANTHER" id="PTHR43394:SF1">
    <property type="entry name" value="ATP-BINDING CASSETTE SUB-FAMILY B MEMBER 10, MITOCHONDRIAL"/>
    <property type="match status" value="1"/>
</dbReference>
<organism evidence="2 3">
    <name type="scientific">Candidatus Colimorpha enterica</name>
    <dbReference type="NCBI Taxonomy" id="3083063"/>
    <lineage>
        <taxon>Bacteria</taxon>
        <taxon>Pseudomonadati</taxon>
        <taxon>Bacteroidota</taxon>
        <taxon>Bacteroidia</taxon>
        <taxon>Bacteroidales</taxon>
        <taxon>Candidatus Colimorpha</taxon>
    </lineage>
</organism>
<evidence type="ECO:0000313" key="3">
    <source>
        <dbReference type="Proteomes" id="UP000017938"/>
    </source>
</evidence>
<accession>R6TB28</accession>
<gene>
    <name evidence="2" type="ORF">BN580_00743</name>
</gene>
<dbReference type="GO" id="GO:0015421">
    <property type="term" value="F:ABC-type oligopeptide transporter activity"/>
    <property type="evidence" value="ECO:0007669"/>
    <property type="project" value="TreeGrafter"/>
</dbReference>
<evidence type="ECO:0000313" key="2">
    <source>
        <dbReference type="EMBL" id="CDC70603.1"/>
    </source>
</evidence>
<name>R6TB28_9BACT</name>
<dbReference type="SUPFAM" id="SSF52540">
    <property type="entry name" value="P-loop containing nucleoside triphosphate hydrolases"/>
    <property type="match status" value="1"/>
</dbReference>
<evidence type="ECO:0000259" key="1">
    <source>
        <dbReference type="Pfam" id="PF00005"/>
    </source>
</evidence>
<dbReference type="STRING" id="1263015.BN580_00743"/>
<dbReference type="InterPro" id="IPR039421">
    <property type="entry name" value="Type_1_exporter"/>
</dbReference>
<reference evidence="2" key="1">
    <citation type="submission" date="2012-11" db="EMBL/GenBank/DDBJ databases">
        <title>Dependencies among metagenomic species, viruses, plasmids and units of genetic variation.</title>
        <authorList>
            <person name="Nielsen H.B."/>
            <person name="Almeida M."/>
            <person name="Juncker A.S."/>
            <person name="Rasmussen S."/>
            <person name="Li J."/>
            <person name="Sunagawa S."/>
            <person name="Plichta D."/>
            <person name="Gautier L."/>
            <person name="Le Chatelier E."/>
            <person name="Peletier E."/>
            <person name="Bonde I."/>
            <person name="Nielsen T."/>
            <person name="Manichanh C."/>
            <person name="Arumugam M."/>
            <person name="Batto J."/>
            <person name="Santos M.B.Q.D."/>
            <person name="Blom N."/>
            <person name="Borruel N."/>
            <person name="Burgdorf K.S."/>
            <person name="Boumezbeur F."/>
            <person name="Casellas F."/>
            <person name="Dore J."/>
            <person name="Guarner F."/>
            <person name="Hansen T."/>
            <person name="Hildebrand F."/>
            <person name="Kaas R.S."/>
            <person name="Kennedy S."/>
            <person name="Kristiansen K."/>
            <person name="Kultima J.R."/>
            <person name="Leonard P."/>
            <person name="Levenez F."/>
            <person name="Lund O."/>
            <person name="Moumen B."/>
            <person name="Le Paslier D."/>
            <person name="Pons N."/>
            <person name="Pedersen O."/>
            <person name="Prifti E."/>
            <person name="Qin J."/>
            <person name="Raes J."/>
            <person name="Tap J."/>
            <person name="Tims S."/>
            <person name="Ussery D.W."/>
            <person name="Yamada T."/>
            <person name="MetaHit consortium"/>
            <person name="Renault P."/>
            <person name="Sicheritz-Ponten T."/>
            <person name="Bork P."/>
            <person name="Wang J."/>
            <person name="Brunak S."/>
            <person name="Ehrlich S.D."/>
        </authorList>
    </citation>
    <scope>NUCLEOTIDE SEQUENCE [LARGE SCALE GENOMIC DNA]</scope>
</reference>
<dbReference type="AlphaFoldDB" id="R6TB28"/>
<feature type="domain" description="ABC transporter" evidence="1">
    <location>
        <begin position="17"/>
        <end position="59"/>
    </location>
</feature>
<dbReference type="InterPro" id="IPR003439">
    <property type="entry name" value="ABC_transporter-like_ATP-bd"/>
</dbReference>